<evidence type="ECO:0000313" key="2">
    <source>
        <dbReference type="EMBL" id="ESQ40023.1"/>
    </source>
</evidence>
<reference evidence="2 3" key="1">
    <citation type="journal article" date="2013" name="Front. Plant Sci.">
        <title>The Reference Genome of the Halophytic Plant Eutrema salsugineum.</title>
        <authorList>
            <person name="Yang R."/>
            <person name="Jarvis D.E."/>
            <person name="Chen H."/>
            <person name="Beilstein M.A."/>
            <person name="Grimwood J."/>
            <person name="Jenkins J."/>
            <person name="Shu S."/>
            <person name="Prochnik S."/>
            <person name="Xin M."/>
            <person name="Ma C."/>
            <person name="Schmutz J."/>
            <person name="Wing R.A."/>
            <person name="Mitchell-Olds T."/>
            <person name="Schumaker K.S."/>
            <person name="Wang X."/>
        </authorList>
    </citation>
    <scope>NUCLEOTIDE SEQUENCE [LARGE SCALE GENOMIC DNA]</scope>
</reference>
<dbReference type="KEGG" id="eus:EUTSA_v10014988mg"/>
<feature type="transmembrane region" description="Helical" evidence="1">
    <location>
        <begin position="115"/>
        <end position="132"/>
    </location>
</feature>
<keyword evidence="1" id="KW-1133">Transmembrane helix</keyword>
<dbReference type="Gramene" id="ESQ40023">
    <property type="protein sequence ID" value="ESQ40023"/>
    <property type="gene ID" value="EUTSA_v10014988mg"/>
</dbReference>
<keyword evidence="1" id="KW-0812">Transmembrane</keyword>
<accession>V4LJR9</accession>
<name>V4LJR9_EUTSA</name>
<evidence type="ECO:0000256" key="1">
    <source>
        <dbReference type="SAM" id="Phobius"/>
    </source>
</evidence>
<evidence type="ECO:0008006" key="4">
    <source>
        <dbReference type="Google" id="ProtNLM"/>
    </source>
</evidence>
<dbReference type="EMBL" id="KI517464">
    <property type="protein sequence ID" value="ESQ40023.1"/>
    <property type="molecule type" value="Genomic_DNA"/>
</dbReference>
<sequence length="135" mass="16197">MGGDGEERYVWKLRVGVRVRRFSLKLHLHKYNLLSSWKLHRLSFLLRFRKHHLKILSQSKPHKFCVPLFHKPIFGFGFFRRRKRAVVHSPQLVDLIRHKTKLIWNRSLVFSNKSILFFLFLCLLFALVVVVVNCC</sequence>
<dbReference type="AlphaFoldDB" id="V4LJR9"/>
<keyword evidence="1" id="KW-0472">Membrane</keyword>
<gene>
    <name evidence="2" type="ORF">EUTSA_v10014988mg</name>
</gene>
<organism evidence="2 3">
    <name type="scientific">Eutrema salsugineum</name>
    <name type="common">Saltwater cress</name>
    <name type="synonym">Sisymbrium salsugineum</name>
    <dbReference type="NCBI Taxonomy" id="72664"/>
    <lineage>
        <taxon>Eukaryota</taxon>
        <taxon>Viridiplantae</taxon>
        <taxon>Streptophyta</taxon>
        <taxon>Embryophyta</taxon>
        <taxon>Tracheophyta</taxon>
        <taxon>Spermatophyta</taxon>
        <taxon>Magnoliopsida</taxon>
        <taxon>eudicotyledons</taxon>
        <taxon>Gunneridae</taxon>
        <taxon>Pentapetalae</taxon>
        <taxon>rosids</taxon>
        <taxon>malvids</taxon>
        <taxon>Brassicales</taxon>
        <taxon>Brassicaceae</taxon>
        <taxon>Eutremeae</taxon>
        <taxon>Eutrema</taxon>
    </lineage>
</organism>
<keyword evidence="3" id="KW-1185">Reference proteome</keyword>
<protein>
    <recommendedName>
        <fullName evidence="4">Transmembrane protein</fullName>
    </recommendedName>
</protein>
<dbReference type="Proteomes" id="UP000030689">
    <property type="component" value="Unassembled WGS sequence"/>
</dbReference>
<dbReference type="OMA" id="GEERYVW"/>
<evidence type="ECO:0000313" key="3">
    <source>
        <dbReference type="Proteomes" id="UP000030689"/>
    </source>
</evidence>
<proteinExistence type="predicted"/>